<organism evidence="2 3">
    <name type="scientific">Entotheonella factor</name>
    <dbReference type="NCBI Taxonomy" id="1429438"/>
    <lineage>
        <taxon>Bacteria</taxon>
        <taxon>Pseudomonadati</taxon>
        <taxon>Nitrospinota/Tectimicrobiota group</taxon>
        <taxon>Candidatus Tectimicrobiota</taxon>
        <taxon>Candidatus Entotheonellia</taxon>
        <taxon>Candidatus Entotheonellales</taxon>
        <taxon>Candidatus Entotheonellaceae</taxon>
        <taxon>Candidatus Entotheonella</taxon>
    </lineage>
</organism>
<dbReference type="PANTHER" id="PTHR39338:SF7">
    <property type="entry name" value="BLL6692 PROTEIN"/>
    <property type="match status" value="1"/>
</dbReference>
<reference evidence="2 3" key="1">
    <citation type="journal article" date="2014" name="Nature">
        <title>An environmental bacterial taxon with a large and distinct metabolic repertoire.</title>
        <authorList>
            <person name="Wilson M.C."/>
            <person name="Mori T."/>
            <person name="Ruckert C."/>
            <person name="Uria A.R."/>
            <person name="Helf M.J."/>
            <person name="Takada K."/>
            <person name="Gernert C."/>
            <person name="Steffens U.A."/>
            <person name="Heycke N."/>
            <person name="Schmitt S."/>
            <person name="Rinke C."/>
            <person name="Helfrich E.J."/>
            <person name="Brachmann A.O."/>
            <person name="Gurgui C."/>
            <person name="Wakimoto T."/>
            <person name="Kracht M."/>
            <person name="Crusemann M."/>
            <person name="Hentschel U."/>
            <person name="Abe I."/>
            <person name="Matsunaga S."/>
            <person name="Kalinowski J."/>
            <person name="Takeyama H."/>
            <person name="Piel J."/>
        </authorList>
    </citation>
    <scope>NUCLEOTIDE SEQUENCE [LARGE SCALE GENOMIC DNA]</scope>
    <source>
        <strain evidence="3">TSY1</strain>
    </source>
</reference>
<comment type="caution">
    <text evidence="2">The sequence shown here is derived from an EMBL/GenBank/DDBJ whole genome shotgun (WGS) entry which is preliminary data.</text>
</comment>
<dbReference type="PANTHER" id="PTHR39338">
    <property type="entry name" value="BLL5662 PROTEIN-RELATED"/>
    <property type="match status" value="1"/>
</dbReference>
<keyword evidence="3" id="KW-1185">Reference proteome</keyword>
<protein>
    <recommendedName>
        <fullName evidence="4">VWA containing CoxE family protein</fullName>
    </recommendedName>
</protein>
<feature type="non-terminal residue" evidence="2">
    <location>
        <position position="323"/>
    </location>
</feature>
<name>W4L7Q6_ENTF1</name>
<proteinExistence type="predicted"/>
<sequence>MFLDFFYNLRRHRIPVSITEWMALMRALSEGFAHASLERFYVLARALLVKDVGFYDAYDLAFKETFQGIETPAEIVDEILNWLQDPKALEGLTPEQLAMLPKLDLEALRELFAERLKEQQERHDGGNRWIGTGGTSPFGNNGKNPAGIRVGGEGGQRSAIQVAEDRRYQNYRHDRTLDIRQTQMALKKLRYLQRIGAEEELNLDETIDQTCRNGGEIELIFSPPRKNNSKVLLLMDAGGSMLPYTNVMEQLFSAAHQMTHFKDFQYYYFHNCVYEQVYTDIRMNKKTSVQALLRTLDADYKVILVGDAYMAPEELTAPGGAIY</sequence>
<evidence type="ECO:0000256" key="1">
    <source>
        <dbReference type="SAM" id="MobiDB-lite"/>
    </source>
</evidence>
<dbReference type="Pfam" id="PF05762">
    <property type="entry name" value="VWA_CoxE"/>
    <property type="match status" value="1"/>
</dbReference>
<evidence type="ECO:0000313" key="3">
    <source>
        <dbReference type="Proteomes" id="UP000019141"/>
    </source>
</evidence>
<dbReference type="AlphaFoldDB" id="W4L7Q6"/>
<gene>
    <name evidence="2" type="ORF">ETSY1_38030</name>
</gene>
<dbReference type="EMBL" id="AZHW01001186">
    <property type="protein sequence ID" value="ETW93710.1"/>
    <property type="molecule type" value="Genomic_DNA"/>
</dbReference>
<evidence type="ECO:0000313" key="2">
    <source>
        <dbReference type="EMBL" id="ETW93710.1"/>
    </source>
</evidence>
<dbReference type="InterPro" id="IPR008912">
    <property type="entry name" value="Uncharacterised_CoxE"/>
</dbReference>
<evidence type="ECO:0008006" key="4">
    <source>
        <dbReference type="Google" id="ProtNLM"/>
    </source>
</evidence>
<dbReference type="Proteomes" id="UP000019141">
    <property type="component" value="Unassembled WGS sequence"/>
</dbReference>
<dbReference type="HOGENOM" id="CLU_059555_0_0_7"/>
<feature type="region of interest" description="Disordered" evidence="1">
    <location>
        <begin position="123"/>
        <end position="143"/>
    </location>
</feature>
<accession>W4L7Q6</accession>